<accession>A0AAX2RZR7</accession>
<organism evidence="2 3">
    <name type="scientific">Burkholderia cepacia</name>
    <name type="common">Pseudomonas cepacia</name>
    <dbReference type="NCBI Taxonomy" id="292"/>
    <lineage>
        <taxon>Bacteria</taxon>
        <taxon>Pseudomonadati</taxon>
        <taxon>Pseudomonadota</taxon>
        <taxon>Betaproteobacteria</taxon>
        <taxon>Burkholderiales</taxon>
        <taxon>Burkholderiaceae</taxon>
        <taxon>Burkholderia</taxon>
        <taxon>Burkholderia cepacia complex</taxon>
    </lineage>
</organism>
<reference evidence="2 3" key="1">
    <citation type="submission" date="2019-03" db="EMBL/GenBank/DDBJ databases">
        <title>Burkholderia cepacia outbreak.</title>
        <authorList>
            <person name="Farzana R."/>
            <person name="Walsh T.R."/>
        </authorList>
    </citation>
    <scope>NUCLEOTIDE SEQUENCE [LARGE SCALE GENOMIC DNA]</scope>
    <source>
        <strain evidence="3">d13</strain>
    </source>
</reference>
<dbReference type="Proteomes" id="UP000298234">
    <property type="component" value="Unassembled WGS sequence"/>
</dbReference>
<evidence type="ECO:0000313" key="2">
    <source>
        <dbReference type="EMBL" id="TEU54597.1"/>
    </source>
</evidence>
<comment type="caution">
    <text evidence="2">The sequence shown here is derived from an EMBL/GenBank/DDBJ whole genome shotgun (WGS) entry which is preliminary data.</text>
</comment>
<dbReference type="EMBL" id="SNSQ01000001">
    <property type="protein sequence ID" value="TEU54597.1"/>
    <property type="molecule type" value="Genomic_DNA"/>
</dbReference>
<gene>
    <name evidence="2" type="ORF">E3D37_00545</name>
</gene>
<feature type="region of interest" description="Disordered" evidence="1">
    <location>
        <begin position="1"/>
        <end position="28"/>
    </location>
</feature>
<protein>
    <submittedName>
        <fullName evidence="2">Uncharacterized protein</fullName>
    </submittedName>
</protein>
<evidence type="ECO:0000256" key="1">
    <source>
        <dbReference type="SAM" id="MobiDB-lite"/>
    </source>
</evidence>
<name>A0AAX2RZR7_BURCE</name>
<dbReference type="AlphaFoldDB" id="A0AAX2RZR7"/>
<dbReference type="RefSeq" id="WP_134320806.1">
    <property type="nucleotide sequence ID" value="NZ_SNSG01000002.1"/>
</dbReference>
<sequence length="59" mass="6557">METLNSSAAGRVPWNKSRLTGQNGIKPSPKARCAEQLMQMQGIAQPYASRVRLFKIQPN</sequence>
<evidence type="ECO:0000313" key="3">
    <source>
        <dbReference type="Proteomes" id="UP000298234"/>
    </source>
</evidence>
<proteinExistence type="predicted"/>